<dbReference type="Pfam" id="PF12697">
    <property type="entry name" value="Abhydrolase_6"/>
    <property type="match status" value="1"/>
</dbReference>
<sequence>MSTPTYVLVHGSGSNSFFWTTIQRELALRGLRSYAVDLPGHGFEAQYPVSYYSPQDLDALATEPSTLATVTLQDNVGSMLPAVRRLAELGPVVLVAASLGGVTVTKLANQAPELIDHLVYISAWAPVSERNPIEYSGPEFDESLLPQLTGLAVGDAEVIGAPRANYRTADKTLIDTLKAAVLAEATDEQFRAFLNTMQPDESLQVMMGDARAEAATWGTIPRTYIRLTKDLAMPIAAQDRLIREGDELTPDNPYTVHSLDISHAGFILDPEPTVDILAEVALKSA</sequence>
<keyword evidence="2" id="KW-0378">Hydrolase</keyword>
<dbReference type="GO" id="GO:0016787">
    <property type="term" value="F:hydrolase activity"/>
    <property type="evidence" value="ECO:0007669"/>
    <property type="project" value="UniProtKB-KW"/>
</dbReference>
<comment type="caution">
    <text evidence="2">The sequence shown here is derived from an EMBL/GenBank/DDBJ whole genome shotgun (WGS) entry which is preliminary data.</text>
</comment>
<dbReference type="InterPro" id="IPR000073">
    <property type="entry name" value="AB_hydrolase_1"/>
</dbReference>
<proteinExistence type="predicted"/>
<dbReference type="EMBL" id="SMKX01000092">
    <property type="protein sequence ID" value="TDD54673.1"/>
    <property type="molecule type" value="Genomic_DNA"/>
</dbReference>
<evidence type="ECO:0000313" key="2">
    <source>
        <dbReference type="EMBL" id="TDD54673.1"/>
    </source>
</evidence>
<dbReference type="Gene3D" id="3.40.50.1820">
    <property type="entry name" value="alpha/beta hydrolase"/>
    <property type="match status" value="1"/>
</dbReference>
<dbReference type="Proteomes" id="UP000295124">
    <property type="component" value="Unassembled WGS sequence"/>
</dbReference>
<dbReference type="SUPFAM" id="SSF53474">
    <property type="entry name" value="alpha/beta-Hydrolases"/>
    <property type="match status" value="1"/>
</dbReference>
<accession>A0A4R4Z8X5</accession>
<evidence type="ECO:0000259" key="1">
    <source>
        <dbReference type="Pfam" id="PF12697"/>
    </source>
</evidence>
<protein>
    <submittedName>
        <fullName evidence="2">Alpha/beta hydrolase</fullName>
    </submittedName>
</protein>
<dbReference type="OrthoDB" id="3827413at2"/>
<evidence type="ECO:0000313" key="3">
    <source>
        <dbReference type="Proteomes" id="UP000295124"/>
    </source>
</evidence>
<feature type="domain" description="AB hydrolase-1" evidence="1">
    <location>
        <begin position="7"/>
        <end position="243"/>
    </location>
</feature>
<dbReference type="PANTHER" id="PTHR37017">
    <property type="entry name" value="AB HYDROLASE-1 DOMAIN-CONTAINING PROTEIN-RELATED"/>
    <property type="match status" value="1"/>
</dbReference>
<organism evidence="2 3">
    <name type="scientific">Kribbella antibiotica</name>
    <dbReference type="NCBI Taxonomy" id="190195"/>
    <lineage>
        <taxon>Bacteria</taxon>
        <taxon>Bacillati</taxon>
        <taxon>Actinomycetota</taxon>
        <taxon>Actinomycetes</taxon>
        <taxon>Propionibacteriales</taxon>
        <taxon>Kribbellaceae</taxon>
        <taxon>Kribbella</taxon>
    </lineage>
</organism>
<dbReference type="RefSeq" id="WP_132172199.1">
    <property type="nucleotide sequence ID" value="NZ_SMKX01000092.1"/>
</dbReference>
<dbReference type="AlphaFoldDB" id="A0A4R4Z8X5"/>
<gene>
    <name evidence="2" type="ORF">E1263_26855</name>
</gene>
<dbReference type="PANTHER" id="PTHR37017:SF11">
    <property type="entry name" value="ESTERASE_LIPASE_THIOESTERASE DOMAIN-CONTAINING PROTEIN"/>
    <property type="match status" value="1"/>
</dbReference>
<reference evidence="2 3" key="1">
    <citation type="submission" date="2019-03" db="EMBL/GenBank/DDBJ databases">
        <title>Draft genome sequences of novel Actinobacteria.</title>
        <authorList>
            <person name="Sahin N."/>
            <person name="Ay H."/>
            <person name="Saygin H."/>
        </authorList>
    </citation>
    <scope>NUCLEOTIDE SEQUENCE [LARGE SCALE GENOMIC DNA]</scope>
    <source>
        <strain evidence="2 3">JCM 13523</strain>
    </source>
</reference>
<keyword evidence="3" id="KW-1185">Reference proteome</keyword>
<dbReference type="InterPro" id="IPR029058">
    <property type="entry name" value="AB_hydrolase_fold"/>
</dbReference>
<name>A0A4R4Z8X5_9ACTN</name>
<dbReference type="InterPro" id="IPR052897">
    <property type="entry name" value="Sec-Metab_Biosynth_Hydrolase"/>
</dbReference>